<dbReference type="Proteomes" id="UP001432146">
    <property type="component" value="Unassembled WGS sequence"/>
</dbReference>
<dbReference type="AlphaFoldDB" id="A0AAW1AI46"/>
<feature type="compositionally biased region" description="Polar residues" evidence="1">
    <location>
        <begin position="150"/>
        <end position="162"/>
    </location>
</feature>
<reference evidence="2 3" key="1">
    <citation type="submission" date="2024-05" db="EMBL/GenBank/DDBJ databases">
        <title>The nuclear and mitochondrial genome assemblies of Tetragonisca angustula (Apidae: Meliponini), a tiny yet remarkable pollinator in the Neotropics.</title>
        <authorList>
            <person name="Ferrari R."/>
            <person name="Ricardo P.C."/>
            <person name="Dias F.C."/>
            <person name="Araujo N.S."/>
            <person name="Soares D.O."/>
            <person name="Zhou Q.-S."/>
            <person name="Zhu C.-D."/>
            <person name="Coutinho L."/>
            <person name="Airas M.C."/>
            <person name="Batista T.M."/>
        </authorList>
    </citation>
    <scope>NUCLEOTIDE SEQUENCE [LARGE SCALE GENOMIC DNA]</scope>
    <source>
        <strain evidence="2">ASF017062</strain>
        <tissue evidence="2">Abdomen</tissue>
    </source>
</reference>
<organism evidence="2 3">
    <name type="scientific">Tetragonisca angustula</name>
    <dbReference type="NCBI Taxonomy" id="166442"/>
    <lineage>
        <taxon>Eukaryota</taxon>
        <taxon>Metazoa</taxon>
        <taxon>Ecdysozoa</taxon>
        <taxon>Arthropoda</taxon>
        <taxon>Hexapoda</taxon>
        <taxon>Insecta</taxon>
        <taxon>Pterygota</taxon>
        <taxon>Neoptera</taxon>
        <taxon>Endopterygota</taxon>
        <taxon>Hymenoptera</taxon>
        <taxon>Apocrita</taxon>
        <taxon>Aculeata</taxon>
        <taxon>Apoidea</taxon>
        <taxon>Anthophila</taxon>
        <taxon>Apidae</taxon>
        <taxon>Tetragonisca</taxon>
    </lineage>
</organism>
<evidence type="ECO:0000313" key="3">
    <source>
        <dbReference type="Proteomes" id="UP001432146"/>
    </source>
</evidence>
<proteinExistence type="predicted"/>
<comment type="caution">
    <text evidence="2">The sequence shown here is derived from an EMBL/GenBank/DDBJ whole genome shotgun (WGS) entry which is preliminary data.</text>
</comment>
<feature type="region of interest" description="Disordered" evidence="1">
    <location>
        <begin position="138"/>
        <end position="173"/>
    </location>
</feature>
<protein>
    <submittedName>
        <fullName evidence="2">Uncharacterized protein</fullName>
    </submittedName>
</protein>
<dbReference type="EMBL" id="JAWNGG020000010">
    <property type="protein sequence ID" value="KAK9309621.1"/>
    <property type="molecule type" value="Genomic_DNA"/>
</dbReference>
<evidence type="ECO:0000313" key="2">
    <source>
        <dbReference type="EMBL" id="KAK9309621.1"/>
    </source>
</evidence>
<name>A0AAW1AI46_9HYME</name>
<accession>A0AAW1AI46</accession>
<evidence type="ECO:0000256" key="1">
    <source>
        <dbReference type="SAM" id="MobiDB-lite"/>
    </source>
</evidence>
<feature type="compositionally biased region" description="Basic and acidic residues" evidence="1">
    <location>
        <begin position="164"/>
        <end position="173"/>
    </location>
</feature>
<gene>
    <name evidence="2" type="ORF">QLX08_000834</name>
</gene>
<keyword evidence="3" id="KW-1185">Reference proteome</keyword>
<sequence>MGGEIGTISLTDDHPSLGRRNLRTTRWPIERIERIEMTLRRKRKMMSYDDCLYLEILSSDLENGRILPHLDVIEVVITEPGRYEDEEQKRRCSPRYPDRTEIRQDSPQIIRNIAIRTTIRPRRTNSSMKNGARTMEVPTGIDLGRETRGNIGSVSPNTTGASTAEKRPNHSEP</sequence>